<evidence type="ECO:0000313" key="5">
    <source>
        <dbReference type="Proteomes" id="UP000053745"/>
    </source>
</evidence>
<dbReference type="Gene3D" id="3.40.50.300">
    <property type="entry name" value="P-loop containing nucleotide triphosphate hydrolases"/>
    <property type="match status" value="1"/>
</dbReference>
<reference evidence="4 5" key="1">
    <citation type="submission" date="2014-04" db="EMBL/GenBank/DDBJ databases">
        <title>Genome evolution of avian class.</title>
        <authorList>
            <person name="Zhang G."/>
            <person name="Li C."/>
        </authorList>
    </citation>
    <scope>NUCLEOTIDE SEQUENCE [LARGE SCALE GENOMIC DNA]</scope>
    <source>
        <strain evidence="4">BGI_N323</strain>
    </source>
</reference>
<keyword evidence="4" id="KW-0067">ATP-binding</keyword>
<keyword evidence="2" id="KW-1133">Transmembrane helix</keyword>
<proteinExistence type="predicted"/>
<feature type="transmembrane region" description="Helical" evidence="2">
    <location>
        <begin position="12"/>
        <end position="32"/>
    </location>
</feature>
<keyword evidence="4" id="KW-0547">Nucleotide-binding</keyword>
<feature type="domain" description="ABC transporter" evidence="3">
    <location>
        <begin position="177"/>
        <end position="201"/>
    </location>
</feature>
<dbReference type="OrthoDB" id="8061355at2759"/>
<dbReference type="InterPro" id="IPR026082">
    <property type="entry name" value="ABCA"/>
</dbReference>
<dbReference type="GO" id="GO:0005524">
    <property type="term" value="F:ATP binding"/>
    <property type="evidence" value="ECO:0007669"/>
    <property type="project" value="UniProtKB-KW"/>
</dbReference>
<sequence>MLCSLLKQPNIASFVGFVLHIIFGLLGFLTLFEKLPPSSEWIFNLFSPFAFTAGISQMVKLEKYGPAFTPELYPFFKLYMILSLDSVLYLLLAIYFDKVLPGKYGVPYPPLFFLRPSYWFKPRSGYVGVQAGSESSHDPTSSNNTEPMPPGFDGKEAIRLNNIKKIYKKKDKRTEALRGLSLNIYEGQITALLGHNGSGKTA</sequence>
<evidence type="ECO:0000256" key="2">
    <source>
        <dbReference type="SAM" id="Phobius"/>
    </source>
</evidence>
<dbReference type="Pfam" id="PF00005">
    <property type="entry name" value="ABC_tran"/>
    <property type="match status" value="1"/>
</dbReference>
<keyword evidence="2" id="KW-0472">Membrane</keyword>
<dbReference type="PANTHER" id="PTHR19229">
    <property type="entry name" value="ATP-BINDING CASSETTE TRANSPORTER SUBFAMILY A ABCA"/>
    <property type="match status" value="1"/>
</dbReference>
<evidence type="ECO:0000259" key="3">
    <source>
        <dbReference type="Pfam" id="PF00005"/>
    </source>
</evidence>
<evidence type="ECO:0000256" key="1">
    <source>
        <dbReference type="SAM" id="MobiDB-lite"/>
    </source>
</evidence>
<evidence type="ECO:0000313" key="4">
    <source>
        <dbReference type="EMBL" id="KFP52660.1"/>
    </source>
</evidence>
<feature type="region of interest" description="Disordered" evidence="1">
    <location>
        <begin position="130"/>
        <end position="155"/>
    </location>
</feature>
<dbReference type="SUPFAM" id="SSF52540">
    <property type="entry name" value="P-loop containing nucleoside triphosphate hydrolases"/>
    <property type="match status" value="1"/>
</dbReference>
<dbReference type="GO" id="GO:0005319">
    <property type="term" value="F:lipid transporter activity"/>
    <property type="evidence" value="ECO:0007669"/>
    <property type="project" value="TreeGrafter"/>
</dbReference>
<organism evidence="4 5">
    <name type="scientific">Cathartes aura</name>
    <name type="common">Turkey vulture</name>
    <name type="synonym">Vultur aura</name>
    <dbReference type="NCBI Taxonomy" id="43455"/>
    <lineage>
        <taxon>Eukaryota</taxon>
        <taxon>Metazoa</taxon>
        <taxon>Chordata</taxon>
        <taxon>Craniata</taxon>
        <taxon>Vertebrata</taxon>
        <taxon>Euteleostomi</taxon>
        <taxon>Archelosauria</taxon>
        <taxon>Archosauria</taxon>
        <taxon>Dinosauria</taxon>
        <taxon>Saurischia</taxon>
        <taxon>Theropoda</taxon>
        <taxon>Coelurosauria</taxon>
        <taxon>Aves</taxon>
        <taxon>Neognathae</taxon>
        <taxon>Neoaves</taxon>
        <taxon>Telluraves</taxon>
        <taxon>Accipitrimorphae</taxon>
        <taxon>Accipitriformes</taxon>
        <taxon>Cathartidae</taxon>
        <taxon>Cathartes</taxon>
    </lineage>
</organism>
<feature type="non-terminal residue" evidence="4">
    <location>
        <position position="202"/>
    </location>
</feature>
<keyword evidence="2" id="KW-0812">Transmembrane</keyword>
<dbReference type="Proteomes" id="UP000053745">
    <property type="component" value="Unassembled WGS sequence"/>
</dbReference>
<gene>
    <name evidence="4" type="ORF">N323_06150</name>
</gene>
<dbReference type="GO" id="GO:0016020">
    <property type="term" value="C:membrane"/>
    <property type="evidence" value="ECO:0007669"/>
    <property type="project" value="InterPro"/>
</dbReference>
<keyword evidence="5" id="KW-1185">Reference proteome</keyword>
<name>A0A091LBZ5_CATAU</name>
<dbReference type="PANTHER" id="PTHR19229:SF274">
    <property type="entry name" value="ABC-TYPE ORGANIC ANION TRANSPORTER ABCA8"/>
    <property type="match status" value="1"/>
</dbReference>
<dbReference type="InterPro" id="IPR027417">
    <property type="entry name" value="P-loop_NTPase"/>
</dbReference>
<dbReference type="InterPro" id="IPR003439">
    <property type="entry name" value="ABC_transporter-like_ATP-bd"/>
</dbReference>
<feature type="transmembrane region" description="Helical" evidence="2">
    <location>
        <begin position="41"/>
        <end position="59"/>
    </location>
</feature>
<accession>A0A091LBZ5</accession>
<dbReference type="AlphaFoldDB" id="A0A091LBZ5"/>
<dbReference type="EMBL" id="KL308712">
    <property type="protein sequence ID" value="KFP52660.1"/>
    <property type="molecule type" value="Genomic_DNA"/>
</dbReference>
<dbReference type="GO" id="GO:0140359">
    <property type="term" value="F:ABC-type transporter activity"/>
    <property type="evidence" value="ECO:0007669"/>
    <property type="project" value="InterPro"/>
</dbReference>
<protein>
    <submittedName>
        <fullName evidence="4">ATP-binding cassette sub-family A member 10</fullName>
    </submittedName>
</protein>
<feature type="transmembrane region" description="Helical" evidence="2">
    <location>
        <begin position="79"/>
        <end position="96"/>
    </location>
</feature>
<feature type="compositionally biased region" description="Polar residues" evidence="1">
    <location>
        <begin position="132"/>
        <end position="146"/>
    </location>
</feature>
<dbReference type="GO" id="GO:0016887">
    <property type="term" value="F:ATP hydrolysis activity"/>
    <property type="evidence" value="ECO:0007669"/>
    <property type="project" value="InterPro"/>
</dbReference>